<feature type="chain" id="PRO_5040349543" evidence="1">
    <location>
        <begin position="22"/>
        <end position="239"/>
    </location>
</feature>
<feature type="signal peptide" evidence="1">
    <location>
        <begin position="1"/>
        <end position="21"/>
    </location>
</feature>
<dbReference type="EMBL" id="CP099427">
    <property type="protein sequence ID" value="USW57682.1"/>
    <property type="molecule type" value="Genomic_DNA"/>
</dbReference>
<organism evidence="2 3">
    <name type="scientific">Septoria linicola</name>
    <dbReference type="NCBI Taxonomy" id="215465"/>
    <lineage>
        <taxon>Eukaryota</taxon>
        <taxon>Fungi</taxon>
        <taxon>Dikarya</taxon>
        <taxon>Ascomycota</taxon>
        <taxon>Pezizomycotina</taxon>
        <taxon>Dothideomycetes</taxon>
        <taxon>Dothideomycetidae</taxon>
        <taxon>Mycosphaerellales</taxon>
        <taxon>Mycosphaerellaceae</taxon>
        <taxon>Septoria</taxon>
    </lineage>
</organism>
<name>A0A9Q9AXD1_9PEZI</name>
<reference evidence="2" key="1">
    <citation type="submission" date="2022-06" db="EMBL/GenBank/DDBJ databases">
        <title>Complete genome sequences of two strains of the flax pathogen Septoria linicola.</title>
        <authorList>
            <person name="Lapalu N."/>
            <person name="Simon A."/>
            <person name="Demenou B."/>
            <person name="Paumier D."/>
            <person name="Guillot M.-P."/>
            <person name="Gout L."/>
            <person name="Valade R."/>
        </authorList>
    </citation>
    <scope>NUCLEOTIDE SEQUENCE</scope>
    <source>
        <strain evidence="2">SE15195</strain>
    </source>
</reference>
<evidence type="ECO:0000256" key="1">
    <source>
        <dbReference type="SAM" id="SignalP"/>
    </source>
</evidence>
<keyword evidence="3" id="KW-1185">Reference proteome</keyword>
<evidence type="ECO:0000313" key="3">
    <source>
        <dbReference type="Proteomes" id="UP001056384"/>
    </source>
</evidence>
<dbReference type="Proteomes" id="UP001056384">
    <property type="component" value="Chromosome 10"/>
</dbReference>
<protein>
    <submittedName>
        <fullName evidence="2">Uncharacterized protein</fullName>
    </submittedName>
</protein>
<proteinExistence type="predicted"/>
<gene>
    <name evidence="2" type="ORF">Slin15195_G110010</name>
</gene>
<sequence length="239" mass="26569">MQNSFFALFIAILVLSVPSSAWQPMKGTFNLPVATFADVNCGNGTEPDKFAMKGPYSMVRDGVCFRHGGSSFPIGSFVYGHEWKGKKTAKAEKKNPVCSIEVYEHDFCGGERRDYEDEEKTEDDLPAFPIYVVNGATHPDRLRQCYSLGEVPKKGKSMLMTCKFVNDREFPNCRRKSVKDDAEKGLLRACFSRDLSDKAGTSDAEDWCKPNCGKGWPKPVHAPGYGPQCKDPIGNCKVD</sequence>
<keyword evidence="1" id="KW-0732">Signal</keyword>
<dbReference type="AlphaFoldDB" id="A0A9Q9AXD1"/>
<evidence type="ECO:0000313" key="2">
    <source>
        <dbReference type="EMBL" id="USW57682.1"/>
    </source>
</evidence>
<accession>A0A9Q9AXD1</accession>